<dbReference type="InterPro" id="IPR036709">
    <property type="entry name" value="Autotransporte_beta_dom_sf"/>
</dbReference>
<reference evidence="3" key="1">
    <citation type="journal article" date="2021" name="PeerJ">
        <title>Extensive microbial diversity within the chicken gut microbiome revealed by metagenomics and culture.</title>
        <authorList>
            <person name="Gilroy R."/>
            <person name="Ravi A."/>
            <person name="Getino M."/>
            <person name="Pursley I."/>
            <person name="Horton D.L."/>
            <person name="Alikhan N.F."/>
            <person name="Baker D."/>
            <person name="Gharbi K."/>
            <person name="Hall N."/>
            <person name="Watson M."/>
            <person name="Adriaenssens E.M."/>
            <person name="Foster-Nyarko E."/>
            <person name="Jarju S."/>
            <person name="Secka A."/>
            <person name="Antonio M."/>
            <person name="Oren A."/>
            <person name="Chaudhuri R.R."/>
            <person name="La Ragione R."/>
            <person name="Hildebrand F."/>
            <person name="Pallen M.J."/>
        </authorList>
    </citation>
    <scope>NUCLEOTIDE SEQUENCE</scope>
    <source>
        <strain evidence="3">378</strain>
    </source>
</reference>
<sequence>MKQTNNALKYLLAQYRAIFKNAYFKGIASAVLLTAGLAVASTPAQAAWVNGTTTPDGVLTVDDFNSSSISNVAGHNETISSNQTVDLNSGDWTTMNDWHSTSGTAFTGILTVQNGATVSIEGAADRTFGMRGLTVQNGATLNLSNTNKTNTSILGYVGTAENTVTGEYGTFTVDQKSTVNLTQFGVEFNDVKVSDGSVITLGGLKEKDYDNAVNKAKEDKTTPEARRANYSHIYAVGAGTNGVASVSDSTINLNHESFFAGTTDVQFNGASVVNFAGELVDLDDEAKPADNKDIVYTGDDYASSFIMGSNRVVFEASFDNEGKIIAVPQMNVADGKYGAIYAKAIRLRNADINVGQNGTLILDGLFGGKTADKVGQHSAALIILRDVNANNQGTIVLGNSASGGTTKVAGLTDMQGQLVNYTNLMVKNNNPETDDGKNKGHLIISEDQLLKHYDADNNLLPEGVFAGANVGVILQSAKGKGNAILELVGTDADGLDLNKDVSFVSQNDIDKYEATAEGSTAGDSETRFYAGKIFVRNNGTIKGEHLVLHKGLDLADISKLTLDGRILDLGSADYSGGTLSGLGIEAGIAHDDLSLNASGTIFTVDKGLTLSRDYYTKDASGDYTTTPEQVANIHGDNIVIGNAKASASGSITVSGGAWQNADRQSLTITSGSLSVGAVQAADLDGDGILDTDDQLDGNDGLDDGWKYYKNGNPASLTWHGTFDIKGASNTASNANINVTGATGADATLDLTDANITWGAGTITVSSTSTNEDGDHISATDYFARAGHGILKITGTELSDFLDLTGYDDDKTATLLDLQKGGVLLVDGAVTGDIDFSKITSSTAGTAGNINFNSDTGKSGGWLVSTGELSLVNKGEDAATLNLGEGAIVAQGLSVTDKATNKTGTDAADNVVTVSGGTLFVAERFTSANKEVVFNGGSLLLDAHGMAEFGVDNASNVGTVAVNKLTFSGSADSSLEVYTGDWTLSNNSTLSDINFTDGAKLQVGSWDDYLRLGHTASLTADNISMVITADPDNVPDINIEEGSKATFNTIQAENADINVDGTLTLLGRTDIDVDLETEPETLADLGKDANTQAGISLNNANITVDGGNLVFGDTAANALVKLSLTTSGDTTTSAVDINETLTSANINLTNGAVLKLDYTSGSAATINGGKGLTAEQARLLKQNLVDRLDRGSYINVGQVALNMPYDPNTMTTQWDQVKDFVQVSSDVTNEVMPQVLLQGVSAGDQISGHFAAVQGDTVGMTTISVDGDLWLHKAWQNADGNKYFAFTDSKKPIGLSLGSYSSLSLYGEGIVGTLAGNGTAGDSLVLFKEGEFQPGITTVSGSITGIGEIIVDNDVVVTNDVKVGAVDISKSLQAPTVTIDGQNGASLITGTLSATQSLNIGEGTHDAAVYVADGTVNTTNLTLTDGSLLQVGWDAADTDDVDTTDFNEAANYSGRLEVTGALKLNSGELYVDPAYNQPTALASINNLSGTQQTDLFADTLDGSIFVGRNSALGIGSDSLATLEEKIARFQHNGSLVENEVGAVVYLGKAFTLGSGESLVLTNQTLEGFTNYYNTAASTNYAQSAILGSLNDTVYLGDNTAILVSAPVASRAEVGGTPLISFAGATGKVIADGGDIVIDGDVRAATYQVFESGSSITYVNNTAYAPVEDAEAPAYEDNINVTTENDFLQGVVGADGTVTLGVNPQGRAIMRGASDPVYASLVAYARGYNGSVPTDEEVAAHQVAAESGYTQIAGVSDDRLLYSYDAQGNRVYGQYSNYFLQETISTGDGTAAEAVARLAVFGGAAQAAITAGSSSYEAISGRMGMGATGYNLTVADNTQGAALWVTPMYKSSESDGFDAEGVDYGVDLNLYGVALGADYTLANGVSFGAMFNVGSGDVDGKDAGSAVSNDFDYYGFGVYGGFSANNFKVVADLTYTVADNDLEANTSIDTVGASIDTSNLSLGVTAQYAFDFTGASVTPHAGLRYSYIDMDDYDVDGEGTVASYDGDSMGIFSIPVGVTVAKEFVGGNWSVKPSFDLTLTGNFGDDETDGTVHWAGVENLSTNVSSEVIDNFTYGATLGVAAKTGNFSLGLGVNYTGSSSTDEYGVKANARFVF</sequence>
<organism evidence="3 4">
    <name type="scientific">Candidatus Anaerobiospirillum pullicola</name>
    <dbReference type="NCBI Taxonomy" id="2838451"/>
    <lineage>
        <taxon>Bacteria</taxon>
        <taxon>Pseudomonadati</taxon>
        <taxon>Pseudomonadota</taxon>
        <taxon>Gammaproteobacteria</taxon>
        <taxon>Aeromonadales</taxon>
        <taxon>Succinivibrionaceae</taxon>
        <taxon>Anaerobiospirillum</taxon>
    </lineage>
</organism>
<evidence type="ECO:0000313" key="4">
    <source>
        <dbReference type="Proteomes" id="UP000733611"/>
    </source>
</evidence>
<evidence type="ECO:0000256" key="1">
    <source>
        <dbReference type="SAM" id="SignalP"/>
    </source>
</evidence>
<protein>
    <submittedName>
        <fullName evidence="3">Autotransporter outer membrane beta-barrel domain-containing protein</fullName>
    </submittedName>
</protein>
<dbReference type="SUPFAM" id="SSF103515">
    <property type="entry name" value="Autotransporter"/>
    <property type="match status" value="1"/>
</dbReference>
<dbReference type="Pfam" id="PF03797">
    <property type="entry name" value="Autotransporter"/>
    <property type="match status" value="1"/>
</dbReference>
<name>A0A948TIG5_9GAMM</name>
<comment type="caution">
    <text evidence="3">The sequence shown here is derived from an EMBL/GenBank/DDBJ whole genome shotgun (WGS) entry which is preliminary data.</text>
</comment>
<reference evidence="3" key="2">
    <citation type="submission" date="2021-04" db="EMBL/GenBank/DDBJ databases">
        <authorList>
            <person name="Gilroy R."/>
        </authorList>
    </citation>
    <scope>NUCLEOTIDE SEQUENCE</scope>
    <source>
        <strain evidence="3">378</strain>
    </source>
</reference>
<feature type="chain" id="PRO_5037167827" evidence="1">
    <location>
        <begin position="47"/>
        <end position="2112"/>
    </location>
</feature>
<dbReference type="PROSITE" id="PS51208">
    <property type="entry name" value="AUTOTRANSPORTER"/>
    <property type="match status" value="1"/>
</dbReference>
<evidence type="ECO:0000313" key="3">
    <source>
        <dbReference type="EMBL" id="MBU3845347.1"/>
    </source>
</evidence>
<evidence type="ECO:0000259" key="2">
    <source>
        <dbReference type="PROSITE" id="PS51208"/>
    </source>
</evidence>
<dbReference type="Gene3D" id="2.40.128.130">
    <property type="entry name" value="Autotransporter beta-domain"/>
    <property type="match status" value="1"/>
</dbReference>
<dbReference type="Proteomes" id="UP000733611">
    <property type="component" value="Unassembled WGS sequence"/>
</dbReference>
<feature type="domain" description="Autotransporter" evidence="2">
    <location>
        <begin position="1834"/>
        <end position="2112"/>
    </location>
</feature>
<proteinExistence type="predicted"/>
<gene>
    <name evidence="3" type="ORF">H9847_10885</name>
</gene>
<keyword evidence="1" id="KW-0732">Signal</keyword>
<dbReference type="InterPro" id="IPR005546">
    <property type="entry name" value="Autotransporte_beta"/>
</dbReference>
<dbReference type="SMART" id="SM00869">
    <property type="entry name" value="Autotransporter"/>
    <property type="match status" value="1"/>
</dbReference>
<accession>A0A948TIG5</accession>
<dbReference type="EMBL" id="JAHLFE010000226">
    <property type="protein sequence ID" value="MBU3845347.1"/>
    <property type="molecule type" value="Genomic_DNA"/>
</dbReference>
<feature type="signal peptide" evidence="1">
    <location>
        <begin position="1"/>
        <end position="46"/>
    </location>
</feature>